<reference evidence="4 5" key="1">
    <citation type="submission" date="2019-03" db="EMBL/GenBank/DDBJ databases">
        <title>Genomic Encyclopedia of Type Strains, Phase IV (KMG-IV): sequencing the most valuable type-strain genomes for metagenomic binning, comparative biology and taxonomic classification.</title>
        <authorList>
            <person name="Goeker M."/>
        </authorList>
    </citation>
    <scope>NUCLEOTIDE SEQUENCE [LARGE SCALE GENOMIC DNA]</scope>
    <source>
        <strain evidence="4 5">DSM 15969</strain>
    </source>
</reference>
<keyword evidence="5" id="KW-1185">Reference proteome</keyword>
<evidence type="ECO:0000256" key="1">
    <source>
        <dbReference type="ARBA" id="ARBA00022679"/>
    </source>
</evidence>
<evidence type="ECO:0000313" key="5">
    <source>
        <dbReference type="Proteomes" id="UP000295063"/>
    </source>
</evidence>
<dbReference type="InterPro" id="IPR016181">
    <property type="entry name" value="Acyl_CoA_acyltransferase"/>
</dbReference>
<dbReference type="EMBL" id="SLUI01000013">
    <property type="protein sequence ID" value="TCL35285.1"/>
    <property type="molecule type" value="Genomic_DNA"/>
</dbReference>
<evidence type="ECO:0000256" key="2">
    <source>
        <dbReference type="ARBA" id="ARBA00023315"/>
    </source>
</evidence>
<evidence type="ECO:0000259" key="3">
    <source>
        <dbReference type="PROSITE" id="PS51186"/>
    </source>
</evidence>
<sequence length="165" mass="19175">MDRYCFTEMTEDYLNDVLRIYTYYVLHTTATFHTKPLTRDEMKEIVFFATPVYKTFVIVAEQRVCGYVLLTRHKPREAYDETAEVTIYLDPACKAKGIGSLALSHIENYAKDQQLHVLLAIICGQNEASIRLFEKNGYTKCAHYQEVGKKFGQRLDIVGYQKIIR</sequence>
<keyword evidence="1 4" id="KW-0808">Transferase</keyword>
<proteinExistence type="predicted"/>
<feature type="domain" description="N-acetyltransferase" evidence="3">
    <location>
        <begin position="4"/>
        <end position="164"/>
    </location>
</feature>
<dbReference type="OrthoDB" id="9798006at2"/>
<dbReference type="GO" id="GO:0016747">
    <property type="term" value="F:acyltransferase activity, transferring groups other than amino-acyl groups"/>
    <property type="evidence" value="ECO:0007669"/>
    <property type="project" value="InterPro"/>
</dbReference>
<protein>
    <submittedName>
        <fullName evidence="4">Phosphinothricin acetyltransferase</fullName>
    </submittedName>
</protein>
<dbReference type="RefSeq" id="WP_132082692.1">
    <property type="nucleotide sequence ID" value="NZ_SLUI01000013.1"/>
</dbReference>
<dbReference type="InterPro" id="IPR000182">
    <property type="entry name" value="GNAT_dom"/>
</dbReference>
<organism evidence="4 5">
    <name type="scientific">Anaerospora hongkongensis</name>
    <dbReference type="NCBI Taxonomy" id="244830"/>
    <lineage>
        <taxon>Bacteria</taxon>
        <taxon>Bacillati</taxon>
        <taxon>Bacillota</taxon>
        <taxon>Negativicutes</taxon>
        <taxon>Selenomonadales</taxon>
        <taxon>Sporomusaceae</taxon>
        <taxon>Anaerospora</taxon>
    </lineage>
</organism>
<dbReference type="SUPFAM" id="SSF55729">
    <property type="entry name" value="Acyl-CoA N-acyltransferases (Nat)"/>
    <property type="match status" value="1"/>
</dbReference>
<comment type="caution">
    <text evidence="4">The sequence shown here is derived from an EMBL/GenBank/DDBJ whole genome shotgun (WGS) entry which is preliminary data.</text>
</comment>
<dbReference type="Proteomes" id="UP000295063">
    <property type="component" value="Unassembled WGS sequence"/>
</dbReference>
<dbReference type="PANTHER" id="PTHR43072:SF23">
    <property type="entry name" value="UPF0039 PROTEIN C11D3.02C"/>
    <property type="match status" value="1"/>
</dbReference>
<name>A0A4R1PTX0_9FIRM</name>
<keyword evidence="2" id="KW-0012">Acyltransferase</keyword>
<dbReference type="PROSITE" id="PS51186">
    <property type="entry name" value="GNAT"/>
    <property type="match status" value="1"/>
</dbReference>
<evidence type="ECO:0000313" key="4">
    <source>
        <dbReference type="EMBL" id="TCL35285.1"/>
    </source>
</evidence>
<dbReference type="AlphaFoldDB" id="A0A4R1PTX0"/>
<dbReference type="Gene3D" id="3.40.630.30">
    <property type="match status" value="1"/>
</dbReference>
<gene>
    <name evidence="4" type="ORF">EV210_113128</name>
</gene>
<accession>A0A4R1PTX0</accession>
<dbReference type="CDD" id="cd04301">
    <property type="entry name" value="NAT_SF"/>
    <property type="match status" value="1"/>
</dbReference>
<dbReference type="PANTHER" id="PTHR43072">
    <property type="entry name" value="N-ACETYLTRANSFERASE"/>
    <property type="match status" value="1"/>
</dbReference>
<dbReference type="Pfam" id="PF00583">
    <property type="entry name" value="Acetyltransf_1"/>
    <property type="match status" value="1"/>
</dbReference>